<dbReference type="Gene3D" id="3.40.50.1820">
    <property type="entry name" value="alpha/beta hydrolase"/>
    <property type="match status" value="1"/>
</dbReference>
<protein>
    <submittedName>
        <fullName evidence="1">Esterase/lipase superfamily enzyme</fullName>
    </submittedName>
</protein>
<accession>A0A1N6WDU9</accession>
<dbReference type="InterPro" id="IPR010297">
    <property type="entry name" value="DUF900_hydrolase"/>
</dbReference>
<evidence type="ECO:0000313" key="1">
    <source>
        <dbReference type="EMBL" id="SIQ88198.1"/>
    </source>
</evidence>
<dbReference type="SUPFAM" id="SSF53474">
    <property type="entry name" value="alpha/beta-Hydrolases"/>
    <property type="match status" value="1"/>
</dbReference>
<evidence type="ECO:0000313" key="2">
    <source>
        <dbReference type="Proteomes" id="UP000323956"/>
    </source>
</evidence>
<dbReference type="PIRSF" id="PIRSF033909">
    <property type="entry name" value="UCP033909"/>
    <property type="match status" value="1"/>
</dbReference>
<dbReference type="OrthoDB" id="9797755at2"/>
<dbReference type="Pfam" id="PF05990">
    <property type="entry name" value="DUF900"/>
    <property type="match status" value="1"/>
</dbReference>
<reference evidence="1 2" key="1">
    <citation type="submission" date="2017-01" db="EMBL/GenBank/DDBJ databases">
        <authorList>
            <person name="Varghese N."/>
            <person name="Submissions S."/>
        </authorList>
    </citation>
    <scope>NUCLEOTIDE SEQUENCE [LARGE SCALE GENOMIC DNA]</scope>
    <source>
        <strain evidence="1 2">ATCC 700171</strain>
    </source>
</reference>
<dbReference type="AlphaFoldDB" id="A0A1N6WDU9"/>
<dbReference type="InterPro" id="IPR029058">
    <property type="entry name" value="AB_hydrolase_fold"/>
</dbReference>
<name>A0A1N6WDU9_9RHOB</name>
<dbReference type="PANTHER" id="PTHR36513:SF1">
    <property type="entry name" value="TRANSMEMBRANE PROTEIN"/>
    <property type="match status" value="1"/>
</dbReference>
<gene>
    <name evidence="1" type="ORF">SAMN05421641_11668</name>
</gene>
<sequence length="389" mass="42363">MCAHLPKPTSHVPERIADVARQMGHLGGLPLLLVLTFLALPGCALRPGPEVLAVVPDESSAASFVTIDVVTNRRFDVMSHSYSDLRSHKLQLERFKLSVPPSHQLTRIEWPKGDPDPAKNFVVTEREIRPTSELGTASVAAGAVRLKPGKRDVVIFVHGYNYNFQESLFRLAQLVADGGLDDAPVLFAWPSAASVTGYVADRDAITYSRDDLVHVLNTLAGQPQVGRITLFGHSMGAMLVVEALRQLRLTGQDRTIERLGDVVLAAPDIDIDVFRRQIEIIGPLDPPLTLLVAPDDRALTISARLTGSRSRLGTRDVQDPRVQALANTNGIRVIDISDVSSPDATMHSRFVGLVTVFPRMRGERDPVLVQAGAFVLEPLAAVLIPAHPR</sequence>
<organism evidence="1 2">
    <name type="scientific">Paracoccus thiocyanatus</name>
    <dbReference type="NCBI Taxonomy" id="34006"/>
    <lineage>
        <taxon>Bacteria</taxon>
        <taxon>Pseudomonadati</taxon>
        <taxon>Pseudomonadota</taxon>
        <taxon>Alphaproteobacteria</taxon>
        <taxon>Rhodobacterales</taxon>
        <taxon>Paracoccaceae</taxon>
        <taxon>Paracoccus</taxon>
    </lineage>
</organism>
<dbReference type="InterPro" id="IPR014586">
    <property type="entry name" value="UCP033909"/>
</dbReference>
<dbReference type="Proteomes" id="UP000323956">
    <property type="component" value="Unassembled WGS sequence"/>
</dbReference>
<proteinExistence type="predicted"/>
<dbReference type="EMBL" id="FTMK01000016">
    <property type="protein sequence ID" value="SIQ88198.1"/>
    <property type="molecule type" value="Genomic_DNA"/>
</dbReference>
<dbReference type="PANTHER" id="PTHR36513">
    <property type="entry name" value="ABC TRANSMEMBRANE TYPE-1 DOMAIN-CONTAINING PROTEIN"/>
    <property type="match status" value="1"/>
</dbReference>